<feature type="region of interest" description="Disordered" evidence="1">
    <location>
        <begin position="189"/>
        <end position="251"/>
    </location>
</feature>
<name>A0A8H5DNC5_9HYPO</name>
<evidence type="ECO:0000313" key="2">
    <source>
        <dbReference type="EMBL" id="KAF5229567.1"/>
    </source>
</evidence>
<sequence>MASQIRNLDSVVQSDTPVGNSQAADDSSPLASPQRGMNNSPPSPPIPSGQSSTRIRHTPGGSPHGQNLGHRRRSTTTIEVRLAAPRRRFPVINSRRDSQRSVDITPNRVVRRQRRMRTLGNYRRSGSFLQYISSVEDLIRSLAGVQQTGPPERGNRQPLASYPSRLLRIRGNRRVQVWRSYLDPVPGFGPDVIGQSIHTPRPRPSHPPTRRVTSSPPEPMLEPSRLSMDSLGSTDSRVTEHDTQPAVRPNRPRWPGHVLYCDCVICDQLNEPFSP</sequence>
<dbReference type="EMBL" id="JABEVY010000575">
    <property type="protein sequence ID" value="KAF5229567.1"/>
    <property type="molecule type" value="Genomic_DNA"/>
</dbReference>
<accession>A0A8H5DNC5</accession>
<protein>
    <submittedName>
        <fullName evidence="2">Uncharacterized protein</fullName>
    </submittedName>
</protein>
<feature type="compositionally biased region" description="Polar residues" evidence="1">
    <location>
        <begin position="1"/>
        <end position="39"/>
    </location>
</feature>
<evidence type="ECO:0000313" key="3">
    <source>
        <dbReference type="Proteomes" id="UP000573603"/>
    </source>
</evidence>
<evidence type="ECO:0000256" key="1">
    <source>
        <dbReference type="SAM" id="MobiDB-lite"/>
    </source>
</evidence>
<gene>
    <name evidence="2" type="ORF">FANTH_14137</name>
</gene>
<dbReference type="Proteomes" id="UP000573603">
    <property type="component" value="Unassembled WGS sequence"/>
</dbReference>
<organism evidence="2 3">
    <name type="scientific">Fusarium anthophilum</name>
    <dbReference type="NCBI Taxonomy" id="48485"/>
    <lineage>
        <taxon>Eukaryota</taxon>
        <taxon>Fungi</taxon>
        <taxon>Dikarya</taxon>
        <taxon>Ascomycota</taxon>
        <taxon>Pezizomycotina</taxon>
        <taxon>Sordariomycetes</taxon>
        <taxon>Hypocreomycetidae</taxon>
        <taxon>Hypocreales</taxon>
        <taxon>Nectriaceae</taxon>
        <taxon>Fusarium</taxon>
        <taxon>Fusarium fujikuroi species complex</taxon>
    </lineage>
</organism>
<feature type="region of interest" description="Disordered" evidence="1">
    <location>
        <begin position="1"/>
        <end position="76"/>
    </location>
</feature>
<proteinExistence type="predicted"/>
<keyword evidence="3" id="KW-1185">Reference proteome</keyword>
<dbReference type="AlphaFoldDB" id="A0A8H5DNC5"/>
<reference evidence="2 3" key="1">
    <citation type="journal article" date="2020" name="BMC Genomics">
        <title>Correction to: Identification and distribution of gene clusters required for synthesis of sphingolipid metabolism inhibitors in diverse species of the filamentous fungus Fusarium.</title>
        <authorList>
            <person name="Kim H.S."/>
            <person name="Lohmar J.M."/>
            <person name="Busman M."/>
            <person name="Brown D.W."/>
            <person name="Naumann T.A."/>
            <person name="Divon H.H."/>
            <person name="Lysoe E."/>
            <person name="Uhlig S."/>
            <person name="Proctor R.H."/>
        </authorList>
    </citation>
    <scope>NUCLEOTIDE SEQUENCE [LARGE SCALE GENOMIC DNA]</scope>
    <source>
        <strain evidence="2 3">NRRL 25214</strain>
    </source>
</reference>
<comment type="caution">
    <text evidence="2">The sequence shown here is derived from an EMBL/GenBank/DDBJ whole genome shotgun (WGS) entry which is preliminary data.</text>
</comment>